<gene>
    <name evidence="2" type="ORF">CDD82_6577</name>
</gene>
<evidence type="ECO:0000259" key="1">
    <source>
        <dbReference type="Pfam" id="PF02627"/>
    </source>
</evidence>
<dbReference type="PANTHER" id="PTHR34846">
    <property type="entry name" value="4-CARBOXYMUCONOLACTONE DECARBOXYLASE FAMILY PROTEIN (AFU_ORTHOLOGUE AFUA_6G11590)"/>
    <property type="match status" value="1"/>
</dbReference>
<dbReference type="EMBL" id="NJEU01000690">
    <property type="protein sequence ID" value="PHH71338.1"/>
    <property type="molecule type" value="Genomic_DNA"/>
</dbReference>
<dbReference type="SUPFAM" id="SSF69118">
    <property type="entry name" value="AhpD-like"/>
    <property type="match status" value="1"/>
</dbReference>
<dbReference type="Gene3D" id="1.20.1290.10">
    <property type="entry name" value="AhpD-like"/>
    <property type="match status" value="1"/>
</dbReference>
<accession>A0A2C5XZP9</accession>
<name>A0A2C5XZP9_9HYPO</name>
<dbReference type="InterPro" id="IPR003779">
    <property type="entry name" value="CMD-like"/>
</dbReference>
<evidence type="ECO:0000313" key="3">
    <source>
        <dbReference type="Proteomes" id="UP000224854"/>
    </source>
</evidence>
<proteinExistence type="predicted"/>
<keyword evidence="3" id="KW-1185">Reference proteome</keyword>
<evidence type="ECO:0000313" key="2">
    <source>
        <dbReference type="EMBL" id="PHH71338.1"/>
    </source>
</evidence>
<dbReference type="InterPro" id="IPR029032">
    <property type="entry name" value="AhpD-like"/>
</dbReference>
<organism evidence="2 3">
    <name type="scientific">Ophiocordyceps australis</name>
    <dbReference type="NCBI Taxonomy" id="1399860"/>
    <lineage>
        <taxon>Eukaryota</taxon>
        <taxon>Fungi</taxon>
        <taxon>Dikarya</taxon>
        <taxon>Ascomycota</taxon>
        <taxon>Pezizomycotina</taxon>
        <taxon>Sordariomycetes</taxon>
        <taxon>Hypocreomycetidae</taxon>
        <taxon>Hypocreales</taxon>
        <taxon>Ophiocordycipitaceae</taxon>
        <taxon>Ophiocordyceps</taxon>
    </lineage>
</organism>
<dbReference type="AlphaFoldDB" id="A0A2C5XZP9"/>
<dbReference type="OrthoDB" id="7482721at2759"/>
<reference evidence="2 3" key="1">
    <citation type="submission" date="2017-06" db="EMBL/GenBank/DDBJ databases">
        <title>Ant-infecting Ophiocordyceps genomes reveal a high diversity of potential behavioral manipulation genes and a possible major role for enterotoxins.</title>
        <authorList>
            <person name="De Bekker C."/>
            <person name="Evans H.C."/>
            <person name="Brachmann A."/>
            <person name="Hughes D.P."/>
        </authorList>
    </citation>
    <scope>NUCLEOTIDE SEQUENCE [LARGE SCALE GENOMIC DNA]</scope>
    <source>
        <strain evidence="2 3">1348a</strain>
    </source>
</reference>
<dbReference type="GO" id="GO:0051920">
    <property type="term" value="F:peroxiredoxin activity"/>
    <property type="evidence" value="ECO:0007669"/>
    <property type="project" value="InterPro"/>
</dbReference>
<comment type="caution">
    <text evidence="2">The sequence shown here is derived from an EMBL/GenBank/DDBJ whole genome shotgun (WGS) entry which is preliminary data.</text>
</comment>
<dbReference type="PANTHER" id="PTHR34846:SF11">
    <property type="entry name" value="4-CARBOXYMUCONOLACTONE DECARBOXYLASE FAMILY PROTEIN (AFU_ORTHOLOGUE AFUA_6G11590)"/>
    <property type="match status" value="1"/>
</dbReference>
<sequence>MPRIPLKDIANCSEVEAKVYHKFPANLVRGLLRTTPDIANGYLELGSALAKSPLPPKLREMAILRVGVLSYSRYEWMQHIGIAKSVHVSEDEIAAVKSGSYTGLSNDEVVLLNFVDELVAKPRVTDNFDKALAALGEQGLATVTLTVGHYMMTARFLETLAIDLDENATSWDNE</sequence>
<protein>
    <recommendedName>
        <fullName evidence="1">Carboxymuconolactone decarboxylase-like domain-containing protein</fullName>
    </recommendedName>
</protein>
<dbReference type="Pfam" id="PF02627">
    <property type="entry name" value="CMD"/>
    <property type="match status" value="1"/>
</dbReference>
<feature type="domain" description="Carboxymuconolactone decarboxylase-like" evidence="1">
    <location>
        <begin position="36"/>
        <end position="96"/>
    </location>
</feature>
<dbReference type="Proteomes" id="UP000224854">
    <property type="component" value="Unassembled WGS sequence"/>
</dbReference>